<feature type="region of interest" description="Disordered" evidence="1">
    <location>
        <begin position="85"/>
        <end position="148"/>
    </location>
</feature>
<dbReference type="OMA" id="IAFRFHK"/>
<organism evidence="2 3">
    <name type="scientific">Epicoccum nigrum</name>
    <name type="common">Soil fungus</name>
    <name type="synonym">Epicoccum purpurascens</name>
    <dbReference type="NCBI Taxonomy" id="105696"/>
    <lineage>
        <taxon>Eukaryota</taxon>
        <taxon>Fungi</taxon>
        <taxon>Dikarya</taxon>
        <taxon>Ascomycota</taxon>
        <taxon>Pezizomycotina</taxon>
        <taxon>Dothideomycetes</taxon>
        <taxon>Pleosporomycetidae</taxon>
        <taxon>Pleosporales</taxon>
        <taxon>Pleosporineae</taxon>
        <taxon>Didymellaceae</taxon>
        <taxon>Epicoccum</taxon>
    </lineage>
</organism>
<evidence type="ECO:0000313" key="3">
    <source>
        <dbReference type="Proteomes" id="UP000193240"/>
    </source>
</evidence>
<feature type="compositionally biased region" description="Acidic residues" evidence="1">
    <location>
        <begin position="88"/>
        <end position="101"/>
    </location>
</feature>
<feature type="compositionally biased region" description="Low complexity" evidence="1">
    <location>
        <begin position="116"/>
        <end position="127"/>
    </location>
</feature>
<name>A0A1Y2M9A6_EPING</name>
<evidence type="ECO:0000256" key="1">
    <source>
        <dbReference type="SAM" id="MobiDB-lite"/>
    </source>
</evidence>
<dbReference type="AlphaFoldDB" id="A0A1Y2M9A6"/>
<gene>
    <name evidence="2" type="ORF">B5807_02429</name>
</gene>
<dbReference type="EMBL" id="KZ107839">
    <property type="protein sequence ID" value="OSS52706.1"/>
    <property type="molecule type" value="Genomic_DNA"/>
</dbReference>
<keyword evidence="3" id="KW-1185">Reference proteome</keyword>
<protein>
    <submittedName>
        <fullName evidence="2">Uncharacterized protein</fullName>
    </submittedName>
</protein>
<dbReference type="InParanoid" id="A0A1Y2M9A6"/>
<reference evidence="2 3" key="1">
    <citation type="journal article" date="2017" name="Genome Announc.">
        <title>Genome sequence of the saprophytic ascomycete Epicoccum nigrum ICMP 19927 strain isolated from New Zealand.</title>
        <authorList>
            <person name="Fokin M."/>
            <person name="Fleetwood D."/>
            <person name="Weir B.S."/>
            <person name="Villas-Boas S.G."/>
        </authorList>
    </citation>
    <scope>NUCLEOTIDE SEQUENCE [LARGE SCALE GENOMIC DNA]</scope>
    <source>
        <strain evidence="2 3">ICMP 19927</strain>
    </source>
</reference>
<proteinExistence type="predicted"/>
<sequence length="198" mass="20536">MATPTPTTWTLRLKSHRTTVFLHIDPLTPFATIKETLHAALAETGLTPFEGGPPIALPSSASSIQLGRPADPLDASQGFVLGEWESAPSDDEVAIEDEDEGTGTGTGTGKGKGKGRAAASSASATAKGKGKGGRSERAGDYYCPKGAGLRDGAVLAFRWEGDGTDKDEASWGVHIARYEDAYGVQNEGDVGGRAEFDG</sequence>
<dbReference type="Proteomes" id="UP000193240">
    <property type="component" value="Unassembled WGS sequence"/>
</dbReference>
<evidence type="ECO:0000313" key="2">
    <source>
        <dbReference type="EMBL" id="OSS52706.1"/>
    </source>
</evidence>
<accession>A0A1Y2M9A6</accession>